<evidence type="ECO:0000256" key="3">
    <source>
        <dbReference type="ARBA" id="ARBA00022840"/>
    </source>
</evidence>
<evidence type="ECO:0000313" key="5">
    <source>
        <dbReference type="EMBL" id="RKQ87108.1"/>
    </source>
</evidence>
<reference evidence="5 6" key="1">
    <citation type="submission" date="2018-10" db="EMBL/GenBank/DDBJ databases">
        <title>Genomic Encyclopedia of Archaeal and Bacterial Type Strains, Phase II (KMG-II): from individual species to whole genera.</title>
        <authorList>
            <person name="Goeker M."/>
        </authorList>
    </citation>
    <scope>NUCLEOTIDE SEQUENCE [LARGE SCALE GENOMIC DNA]</scope>
    <source>
        <strain evidence="5 6">DSM 14954</strain>
    </source>
</reference>
<dbReference type="Proteomes" id="UP000278962">
    <property type="component" value="Unassembled WGS sequence"/>
</dbReference>
<dbReference type="Pfam" id="PF00582">
    <property type="entry name" value="Usp"/>
    <property type="match status" value="2"/>
</dbReference>
<dbReference type="GO" id="GO:0005524">
    <property type="term" value="F:ATP binding"/>
    <property type="evidence" value="ECO:0007669"/>
    <property type="project" value="UniProtKB-KW"/>
</dbReference>
<evidence type="ECO:0000256" key="2">
    <source>
        <dbReference type="ARBA" id="ARBA00022741"/>
    </source>
</evidence>
<dbReference type="InterPro" id="IPR014729">
    <property type="entry name" value="Rossmann-like_a/b/a_fold"/>
</dbReference>
<dbReference type="InterPro" id="IPR006016">
    <property type="entry name" value="UspA"/>
</dbReference>
<proteinExistence type="inferred from homology"/>
<keyword evidence="2" id="KW-0547">Nucleotide-binding</keyword>
<organism evidence="5 6">
    <name type="scientific">Solirubrobacter pauli</name>
    <dbReference type="NCBI Taxonomy" id="166793"/>
    <lineage>
        <taxon>Bacteria</taxon>
        <taxon>Bacillati</taxon>
        <taxon>Actinomycetota</taxon>
        <taxon>Thermoleophilia</taxon>
        <taxon>Solirubrobacterales</taxon>
        <taxon>Solirubrobacteraceae</taxon>
        <taxon>Solirubrobacter</taxon>
    </lineage>
</organism>
<comment type="caution">
    <text evidence="5">The sequence shown here is derived from an EMBL/GenBank/DDBJ whole genome shotgun (WGS) entry which is preliminary data.</text>
</comment>
<dbReference type="InterPro" id="IPR006015">
    <property type="entry name" value="Universal_stress_UspA"/>
</dbReference>
<keyword evidence="6" id="KW-1185">Reference proteome</keyword>
<evidence type="ECO:0000313" key="6">
    <source>
        <dbReference type="Proteomes" id="UP000278962"/>
    </source>
</evidence>
<feature type="domain" description="UspA" evidence="4">
    <location>
        <begin position="186"/>
        <end position="331"/>
    </location>
</feature>
<comment type="similarity">
    <text evidence="1">Belongs to the universal stress protein A family.</text>
</comment>
<dbReference type="SUPFAM" id="SSF52402">
    <property type="entry name" value="Adenine nucleotide alpha hydrolases-like"/>
    <property type="match status" value="2"/>
</dbReference>
<dbReference type="PANTHER" id="PTHR46268">
    <property type="entry name" value="STRESS RESPONSE PROTEIN NHAX"/>
    <property type="match status" value="1"/>
</dbReference>
<dbReference type="PANTHER" id="PTHR46268:SF27">
    <property type="entry name" value="UNIVERSAL STRESS PROTEIN RV2623"/>
    <property type="match status" value="1"/>
</dbReference>
<dbReference type="RefSeq" id="WP_121255386.1">
    <property type="nucleotide sequence ID" value="NZ_RBIL01000002.1"/>
</dbReference>
<dbReference type="PRINTS" id="PR01438">
    <property type="entry name" value="UNVRSLSTRESS"/>
</dbReference>
<dbReference type="AlphaFoldDB" id="A0A660L0Z4"/>
<dbReference type="OrthoDB" id="3473874at2"/>
<evidence type="ECO:0000256" key="1">
    <source>
        <dbReference type="ARBA" id="ARBA00008791"/>
    </source>
</evidence>
<feature type="domain" description="UspA" evidence="4">
    <location>
        <begin position="7"/>
        <end position="153"/>
    </location>
</feature>
<gene>
    <name evidence="5" type="ORF">C8N24_5128</name>
</gene>
<protein>
    <submittedName>
        <fullName evidence="5">Nucleotide-binding universal stress UspA family protein</fullName>
    </submittedName>
</protein>
<dbReference type="Gene3D" id="3.40.50.620">
    <property type="entry name" value="HUPs"/>
    <property type="match status" value="2"/>
</dbReference>
<dbReference type="EMBL" id="RBIL01000002">
    <property type="protein sequence ID" value="RKQ87108.1"/>
    <property type="molecule type" value="Genomic_DNA"/>
</dbReference>
<evidence type="ECO:0000259" key="4">
    <source>
        <dbReference type="Pfam" id="PF00582"/>
    </source>
</evidence>
<name>A0A660L0Z4_9ACTN</name>
<dbReference type="CDD" id="cd00293">
    <property type="entry name" value="USP-like"/>
    <property type="match status" value="2"/>
</dbReference>
<sequence>MAVQLAIAYDGSPSAANAVRVTGALFPATPTTIVTVPAPLPPAVRDPSRWLVNFPSGSLERVETQLEAELVEAAGEIAAEGVAQAQAGGLEAEPVVTRPHAPPWEVLLAAARRVGAEALVCGARGRGELARAVLGSTSISLLHHADLPLIVVPDDVDVSPGGLASMEPLAQGAPAFAAPGYRPDGRILIAYDGSAAADRAIDTAGRLLPGREATIVHVWESQYRRSRAVSAIARGEVGEVVSALDQALADEADETTAAGVRRAQAAGLDATGEAVEADRGVWRTVRALATDRGASLIVTGARGIGGARSALLGSVSSGLVHNADTPVLVVHAP</sequence>
<keyword evidence="3" id="KW-0067">ATP-binding</keyword>
<accession>A0A660L0Z4</accession>